<sequence length="117" mass="13336">MEDLYRDGWITCTESGVVIRWYYLWGSRTIPYATIRSARRVRLTPLHGRARVWGTANPRYWASLDPGRPRKDTALILDVGKAVHPFITPQEVPEVERIIRERAGLPEATGPEVGPII</sequence>
<organism evidence="1 2">
    <name type="scientific">Streptantibioticus parmotrematis</name>
    <dbReference type="NCBI Taxonomy" id="2873249"/>
    <lineage>
        <taxon>Bacteria</taxon>
        <taxon>Bacillati</taxon>
        <taxon>Actinomycetota</taxon>
        <taxon>Actinomycetes</taxon>
        <taxon>Kitasatosporales</taxon>
        <taxon>Streptomycetaceae</taxon>
        <taxon>Streptantibioticus</taxon>
    </lineage>
</organism>
<evidence type="ECO:0000313" key="2">
    <source>
        <dbReference type="Proteomes" id="UP001198565"/>
    </source>
</evidence>
<name>A0ABS7QQ61_9ACTN</name>
<dbReference type="EMBL" id="JAINVZ010000005">
    <property type="protein sequence ID" value="MBY8885337.1"/>
    <property type="molecule type" value="Genomic_DNA"/>
</dbReference>
<reference evidence="1 2" key="1">
    <citation type="submission" date="2021-08" db="EMBL/GenBank/DDBJ databases">
        <title>Streptomyces sp. PTM05 isolated from lichen.</title>
        <authorList>
            <person name="Somphong A."/>
            <person name="Phongsopitanun W."/>
            <person name="Tanasupawat S."/>
        </authorList>
    </citation>
    <scope>NUCLEOTIDE SEQUENCE [LARGE SCALE GENOMIC DNA]</scope>
    <source>
        <strain evidence="1 2">Ptm05</strain>
    </source>
</reference>
<protein>
    <submittedName>
        <fullName evidence="1">Uncharacterized protein</fullName>
    </submittedName>
</protein>
<dbReference type="RefSeq" id="WP_222976601.1">
    <property type="nucleotide sequence ID" value="NZ_JAINVZ010000005.1"/>
</dbReference>
<accession>A0ABS7QQ61</accession>
<proteinExistence type="predicted"/>
<evidence type="ECO:0000313" key="1">
    <source>
        <dbReference type="EMBL" id="MBY8885337.1"/>
    </source>
</evidence>
<keyword evidence="2" id="KW-1185">Reference proteome</keyword>
<gene>
    <name evidence="1" type="ORF">K7472_10815</name>
</gene>
<comment type="caution">
    <text evidence="1">The sequence shown here is derived from an EMBL/GenBank/DDBJ whole genome shotgun (WGS) entry which is preliminary data.</text>
</comment>
<dbReference type="Proteomes" id="UP001198565">
    <property type="component" value="Unassembled WGS sequence"/>
</dbReference>